<feature type="transmembrane region" description="Helical" evidence="11">
    <location>
        <begin position="307"/>
        <end position="325"/>
    </location>
</feature>
<evidence type="ECO:0000256" key="4">
    <source>
        <dbReference type="ARBA" id="ARBA00022679"/>
    </source>
</evidence>
<reference evidence="13" key="1">
    <citation type="journal article" date="2019" name="Int. J. Syst. Evol. Microbiol.">
        <title>The Global Catalogue of Microorganisms (GCM) 10K type strain sequencing project: providing services to taxonomists for standard genome sequencing and annotation.</title>
        <authorList>
            <consortium name="The Broad Institute Genomics Platform"/>
            <consortium name="The Broad Institute Genome Sequencing Center for Infectious Disease"/>
            <person name="Wu L."/>
            <person name="Ma J."/>
        </authorList>
    </citation>
    <scope>NUCLEOTIDE SEQUENCE [LARGE SCALE GENOMIC DNA]</scope>
    <source>
        <strain evidence="13">PCU 280</strain>
    </source>
</reference>
<feature type="transmembrane region" description="Helical" evidence="11">
    <location>
        <begin position="157"/>
        <end position="174"/>
    </location>
</feature>
<keyword evidence="8 11" id="KW-1133">Transmembrane helix</keyword>
<evidence type="ECO:0000256" key="5">
    <source>
        <dbReference type="ARBA" id="ARBA00022692"/>
    </source>
</evidence>
<evidence type="ECO:0000256" key="3">
    <source>
        <dbReference type="ARBA" id="ARBA00022676"/>
    </source>
</evidence>
<evidence type="ECO:0000256" key="2">
    <source>
        <dbReference type="ARBA" id="ARBA00022475"/>
    </source>
</evidence>
<dbReference type="PROSITE" id="PS00428">
    <property type="entry name" value="FTSW_RODA_SPOVE"/>
    <property type="match status" value="1"/>
</dbReference>
<dbReference type="EMBL" id="JBHSTE010000016">
    <property type="protein sequence ID" value="MFC6335232.1"/>
    <property type="molecule type" value="Genomic_DNA"/>
</dbReference>
<evidence type="ECO:0000256" key="8">
    <source>
        <dbReference type="ARBA" id="ARBA00022989"/>
    </source>
</evidence>
<feature type="transmembrane region" description="Helical" evidence="11">
    <location>
        <begin position="44"/>
        <end position="62"/>
    </location>
</feature>
<dbReference type="Pfam" id="PF01098">
    <property type="entry name" value="FTSW_RODA_SPOVE"/>
    <property type="match status" value="1"/>
</dbReference>
<keyword evidence="3" id="KW-0328">Glycosyltransferase</keyword>
<gene>
    <name evidence="12" type="primary">rodA</name>
    <name evidence="12" type="ORF">ACFP56_21625</name>
</gene>
<keyword evidence="5 11" id="KW-0812">Transmembrane</keyword>
<dbReference type="InterPro" id="IPR018365">
    <property type="entry name" value="Cell_cycle_FtsW-rel_CS"/>
</dbReference>
<keyword evidence="7" id="KW-0573">Peptidoglycan synthesis</keyword>
<dbReference type="NCBIfam" id="TIGR02210">
    <property type="entry name" value="rodA_shape"/>
    <property type="match status" value="1"/>
</dbReference>
<feature type="transmembrane region" description="Helical" evidence="11">
    <location>
        <begin position="132"/>
        <end position="151"/>
    </location>
</feature>
<keyword evidence="2" id="KW-1003">Cell membrane</keyword>
<dbReference type="PANTHER" id="PTHR30474">
    <property type="entry name" value="CELL CYCLE PROTEIN"/>
    <property type="match status" value="1"/>
</dbReference>
<evidence type="ECO:0000256" key="1">
    <source>
        <dbReference type="ARBA" id="ARBA00004141"/>
    </source>
</evidence>
<keyword evidence="6" id="KW-0133">Cell shape</keyword>
<dbReference type="Proteomes" id="UP001596233">
    <property type="component" value="Unassembled WGS sequence"/>
</dbReference>
<feature type="transmembrane region" description="Helical" evidence="11">
    <location>
        <begin position="181"/>
        <end position="201"/>
    </location>
</feature>
<dbReference type="RefSeq" id="WP_379238566.1">
    <property type="nucleotide sequence ID" value="NZ_JBHSTE010000016.1"/>
</dbReference>
<evidence type="ECO:0000256" key="7">
    <source>
        <dbReference type="ARBA" id="ARBA00022984"/>
    </source>
</evidence>
<protein>
    <submittedName>
        <fullName evidence="12">Rod shape-determining protein RodA</fullName>
    </submittedName>
</protein>
<feature type="transmembrane region" description="Helical" evidence="11">
    <location>
        <begin position="69"/>
        <end position="88"/>
    </location>
</feature>
<keyword evidence="13" id="KW-1185">Reference proteome</keyword>
<evidence type="ECO:0000256" key="9">
    <source>
        <dbReference type="ARBA" id="ARBA00023136"/>
    </source>
</evidence>
<feature type="transmembrane region" description="Helical" evidence="11">
    <location>
        <begin position="12"/>
        <end position="32"/>
    </location>
</feature>
<keyword evidence="10" id="KW-0961">Cell wall biogenesis/degradation</keyword>
<dbReference type="PANTHER" id="PTHR30474:SF1">
    <property type="entry name" value="PEPTIDOGLYCAN GLYCOSYLTRANSFERASE MRDB"/>
    <property type="match status" value="1"/>
</dbReference>
<proteinExistence type="predicted"/>
<keyword evidence="9 11" id="KW-0472">Membrane</keyword>
<accession>A0ABW1V957</accession>
<organism evidence="12 13">
    <name type="scientific">Paenibacillus septentrionalis</name>
    <dbReference type="NCBI Taxonomy" id="429342"/>
    <lineage>
        <taxon>Bacteria</taxon>
        <taxon>Bacillati</taxon>
        <taxon>Bacillota</taxon>
        <taxon>Bacilli</taxon>
        <taxon>Bacillales</taxon>
        <taxon>Paenibacillaceae</taxon>
        <taxon>Paenibacillus</taxon>
    </lineage>
</organism>
<evidence type="ECO:0000256" key="6">
    <source>
        <dbReference type="ARBA" id="ARBA00022960"/>
    </source>
</evidence>
<evidence type="ECO:0000256" key="11">
    <source>
        <dbReference type="SAM" id="Phobius"/>
    </source>
</evidence>
<keyword evidence="4" id="KW-0808">Transferase</keyword>
<evidence type="ECO:0000256" key="10">
    <source>
        <dbReference type="ARBA" id="ARBA00023316"/>
    </source>
</evidence>
<name>A0ABW1V957_9BACL</name>
<evidence type="ECO:0000313" key="13">
    <source>
        <dbReference type="Proteomes" id="UP001596233"/>
    </source>
</evidence>
<comment type="subcellular location">
    <subcellularLocation>
        <location evidence="1">Membrane</location>
        <topology evidence="1">Multi-pass membrane protein</topology>
    </subcellularLocation>
</comment>
<feature type="transmembrane region" description="Helical" evidence="11">
    <location>
        <begin position="100"/>
        <end position="120"/>
    </location>
</feature>
<sequence>MKTLASRLDVTIIVILICFMTISTLSIYSATMNTSYEGLHKNNLVMYVLLFIPLFVVAFLDYRIIVRYFSYILYGLGVGLLVFVQMQGVNLNGSTRWLNIGSIQFQPSELVKIFVILLIAKILKKRNSEPLRIIYDVVPIAIVTFLPVIFILMQPDLGTSIVYFGILLGMIWVGNIRWLHVAIGSATLAITGMSLSFLYFANNELFSKLIKPHQMSRIQAFIDPASDPDKSWHVQNSIRAIGTGEFFGKGYMQGDMIQNGFIPYDYADSIFVVIGEEFGFLGSALLLILYFLLIYRMVRIAYDSNDILGSYIVIGVISMLIIQIIENIAMHLGLMPLTGISLPFISYGGSSLLTNMVATGLVLSVKIHQSYPSSY</sequence>
<feature type="transmembrane region" description="Helical" evidence="11">
    <location>
        <begin position="278"/>
        <end position="295"/>
    </location>
</feature>
<feature type="transmembrane region" description="Helical" evidence="11">
    <location>
        <begin position="345"/>
        <end position="365"/>
    </location>
</feature>
<dbReference type="InterPro" id="IPR001182">
    <property type="entry name" value="FtsW/RodA"/>
</dbReference>
<evidence type="ECO:0000313" key="12">
    <source>
        <dbReference type="EMBL" id="MFC6335232.1"/>
    </source>
</evidence>
<dbReference type="InterPro" id="IPR011923">
    <property type="entry name" value="RodA/MrdB"/>
</dbReference>
<comment type="caution">
    <text evidence="12">The sequence shown here is derived from an EMBL/GenBank/DDBJ whole genome shotgun (WGS) entry which is preliminary data.</text>
</comment>